<sequence>MGVEECAEHGNRMSQLARPWWWALDYLYAGWRQVVSVLRRRPPGNYEAGESSRPAVVLLPGVYETWLFLEPAAQRLVDGGYRVYTVPGLGFNKRPVPESARLVRQRLEELSRIHGVRECVLLAHSKGGLIGKHAMLDGLLPVNNGSTEPLVPRILGMVAVGTPFAGSAYAKFLFSRTLRQFSPRDAVLLSLQAQQEANDRIISIFAQFDPHIPGGSALAGAKNLRLPLSGHFRTLRQPLVLAAVEESVAALETGNGRS</sequence>
<protein>
    <recommendedName>
        <fullName evidence="3">Alpha/beta hydrolase</fullName>
    </recommendedName>
</protein>
<proteinExistence type="predicted"/>
<dbReference type="EMBL" id="BAABLK010000012">
    <property type="protein sequence ID" value="GAA5226117.1"/>
    <property type="molecule type" value="Genomic_DNA"/>
</dbReference>
<dbReference type="Gene3D" id="3.40.50.1820">
    <property type="entry name" value="alpha/beta hydrolase"/>
    <property type="match status" value="1"/>
</dbReference>
<reference evidence="2" key="1">
    <citation type="journal article" date="2019" name="Int. J. Syst. Evol. Microbiol.">
        <title>The Global Catalogue of Microorganisms (GCM) 10K type strain sequencing project: providing services to taxonomists for standard genome sequencing and annotation.</title>
        <authorList>
            <consortium name="The Broad Institute Genomics Platform"/>
            <consortium name="The Broad Institute Genome Sequencing Center for Infectious Disease"/>
            <person name="Wu L."/>
            <person name="Ma J."/>
        </authorList>
    </citation>
    <scope>NUCLEOTIDE SEQUENCE [LARGE SCALE GENOMIC DNA]</scope>
    <source>
        <strain evidence="2">JCM 18952</strain>
    </source>
</reference>
<keyword evidence="2" id="KW-1185">Reference proteome</keyword>
<evidence type="ECO:0000313" key="1">
    <source>
        <dbReference type="EMBL" id="GAA5226117.1"/>
    </source>
</evidence>
<organism evidence="1 2">
    <name type="scientific">Paeniglutamicibacter antarcticus</name>
    <dbReference type="NCBI Taxonomy" id="494023"/>
    <lineage>
        <taxon>Bacteria</taxon>
        <taxon>Bacillati</taxon>
        <taxon>Actinomycetota</taxon>
        <taxon>Actinomycetes</taxon>
        <taxon>Micrococcales</taxon>
        <taxon>Micrococcaceae</taxon>
        <taxon>Paeniglutamicibacter</taxon>
    </lineage>
</organism>
<evidence type="ECO:0000313" key="2">
    <source>
        <dbReference type="Proteomes" id="UP001501257"/>
    </source>
</evidence>
<comment type="caution">
    <text evidence="1">The sequence shown here is derived from an EMBL/GenBank/DDBJ whole genome shotgun (WGS) entry which is preliminary data.</text>
</comment>
<evidence type="ECO:0008006" key="3">
    <source>
        <dbReference type="Google" id="ProtNLM"/>
    </source>
</evidence>
<name>A0ABP9TK78_9MICC</name>
<gene>
    <name evidence="1" type="ORF">GCM10025778_06480</name>
</gene>
<dbReference type="SUPFAM" id="SSF53474">
    <property type="entry name" value="alpha/beta-Hydrolases"/>
    <property type="match status" value="1"/>
</dbReference>
<dbReference type="Proteomes" id="UP001501257">
    <property type="component" value="Unassembled WGS sequence"/>
</dbReference>
<dbReference type="InterPro" id="IPR029058">
    <property type="entry name" value="AB_hydrolase_fold"/>
</dbReference>
<accession>A0ABP9TK78</accession>